<sequence>MFGIVCGGRPVDTNVQQIEPVKFVYVIQEAAKINHMAIFLLPGTALPPGSAASVYAQLPGKDFSLLGVLTEEKQSAIFRFNIQTEANHGTDVDMMMDDVDGTAAVDQFAITIGISLEPLEQAELQLAAAKQAQVAVKQRLIMPAKPVTTPAPDRPDDIASLANKIVTNAYNYMSSFVSPQGQVPIKAFDEWWNKFKAKLAANPSFLNNLD</sequence>
<comment type="caution">
    <text evidence="4">The sequence shown here is derived from an EMBL/GenBank/DDBJ whole genome shotgun (WGS) entry which is preliminary data.</text>
</comment>
<comment type="similarity">
    <text evidence="1">Belongs to the OPI10 family.</text>
</comment>
<evidence type="ECO:0000256" key="1">
    <source>
        <dbReference type="ARBA" id="ARBA00006623"/>
    </source>
</evidence>
<dbReference type="InterPro" id="IPR031318">
    <property type="entry name" value="OPI10"/>
</dbReference>
<name>A0A2T0FCF2_9ASCO</name>
<dbReference type="InterPro" id="IPR048364">
    <property type="entry name" value="Hikeshi-like_C"/>
</dbReference>
<dbReference type="STRING" id="45607.A0A2T0FCF2"/>
<evidence type="ECO:0000313" key="5">
    <source>
        <dbReference type="Proteomes" id="UP000238350"/>
    </source>
</evidence>
<dbReference type="GO" id="GO:0061608">
    <property type="term" value="F:nuclear import signal receptor activity"/>
    <property type="evidence" value="ECO:0007669"/>
    <property type="project" value="TreeGrafter"/>
</dbReference>
<evidence type="ECO:0000313" key="4">
    <source>
        <dbReference type="EMBL" id="PRT52619.1"/>
    </source>
</evidence>
<dbReference type="PANTHER" id="PTHR12925:SF0">
    <property type="entry name" value="PROTEIN HIKESHI"/>
    <property type="match status" value="1"/>
</dbReference>
<feature type="domain" description="Hikeshi-like C-terminal" evidence="3">
    <location>
        <begin position="157"/>
        <end position="208"/>
    </location>
</feature>
<dbReference type="Pfam" id="PF21057">
    <property type="entry name" value="Hikeshi-like_C"/>
    <property type="match status" value="1"/>
</dbReference>
<dbReference type="InterPro" id="IPR008493">
    <property type="entry name" value="Hikeshi-like_N"/>
</dbReference>
<dbReference type="OrthoDB" id="10248398at2759"/>
<dbReference type="GO" id="GO:0006606">
    <property type="term" value="P:protein import into nucleus"/>
    <property type="evidence" value="ECO:0007669"/>
    <property type="project" value="TreeGrafter"/>
</dbReference>
<accession>A0A2T0FCF2</accession>
<gene>
    <name evidence="4" type="ORF">B9G98_00239</name>
</gene>
<dbReference type="GeneID" id="36513988"/>
<feature type="domain" description="Hikeshi-like N-terminal" evidence="2">
    <location>
        <begin position="5"/>
        <end position="132"/>
    </location>
</feature>
<dbReference type="EMBL" id="NDIQ01000001">
    <property type="protein sequence ID" value="PRT52619.1"/>
    <property type="molecule type" value="Genomic_DNA"/>
</dbReference>
<evidence type="ECO:0000259" key="2">
    <source>
        <dbReference type="Pfam" id="PF05603"/>
    </source>
</evidence>
<dbReference type="AlphaFoldDB" id="A0A2T0FCF2"/>
<dbReference type="GO" id="GO:0005634">
    <property type="term" value="C:nucleus"/>
    <property type="evidence" value="ECO:0007669"/>
    <property type="project" value="TreeGrafter"/>
</dbReference>
<organism evidence="4 5">
    <name type="scientific">Wickerhamiella sorbophila</name>
    <dbReference type="NCBI Taxonomy" id="45607"/>
    <lineage>
        <taxon>Eukaryota</taxon>
        <taxon>Fungi</taxon>
        <taxon>Dikarya</taxon>
        <taxon>Ascomycota</taxon>
        <taxon>Saccharomycotina</taxon>
        <taxon>Dipodascomycetes</taxon>
        <taxon>Dipodascales</taxon>
        <taxon>Trichomonascaceae</taxon>
        <taxon>Wickerhamiella</taxon>
    </lineage>
</organism>
<reference evidence="4 5" key="1">
    <citation type="submission" date="2017-04" db="EMBL/GenBank/DDBJ databases">
        <title>Genome sequencing of [Candida] sorbophila.</title>
        <authorList>
            <person name="Ahn J.O."/>
        </authorList>
    </citation>
    <scope>NUCLEOTIDE SEQUENCE [LARGE SCALE GENOMIC DNA]</scope>
    <source>
        <strain evidence="4 5">DS02</strain>
    </source>
</reference>
<evidence type="ECO:0000259" key="3">
    <source>
        <dbReference type="Pfam" id="PF21057"/>
    </source>
</evidence>
<keyword evidence="5" id="KW-1185">Reference proteome</keyword>
<dbReference type="GO" id="GO:0005829">
    <property type="term" value="C:cytosol"/>
    <property type="evidence" value="ECO:0007669"/>
    <property type="project" value="TreeGrafter"/>
</dbReference>
<dbReference type="Proteomes" id="UP000238350">
    <property type="component" value="Unassembled WGS sequence"/>
</dbReference>
<dbReference type="RefSeq" id="XP_024662565.1">
    <property type="nucleotide sequence ID" value="XM_024806797.1"/>
</dbReference>
<dbReference type="PANTHER" id="PTHR12925">
    <property type="entry name" value="HIKESHI FAMILY MEMBER"/>
    <property type="match status" value="1"/>
</dbReference>
<protein>
    <submittedName>
        <fullName evidence="4">Protein OPI10</fullName>
    </submittedName>
</protein>
<proteinExistence type="inferred from homology"/>
<dbReference type="Pfam" id="PF05603">
    <property type="entry name" value="Hikeshi-like_N"/>
    <property type="match status" value="1"/>
</dbReference>